<gene>
    <name evidence="6" type="ORF">C5O18_00625</name>
</gene>
<evidence type="ECO:0000256" key="4">
    <source>
        <dbReference type="ARBA" id="ARBA00022825"/>
    </source>
</evidence>
<reference evidence="7" key="1">
    <citation type="submission" date="2018-02" db="EMBL/GenBank/DDBJ databases">
        <title>Genome sequencing of Solimonas sp. HR-BB.</title>
        <authorList>
            <person name="Lee Y."/>
            <person name="Jeon C.O."/>
        </authorList>
    </citation>
    <scope>NUCLEOTIDE SEQUENCE [LARGE SCALE GENOMIC DNA]</scope>
    <source>
        <strain evidence="7">HR-E</strain>
    </source>
</reference>
<accession>A0A2P6AVB3</accession>
<organism evidence="6 7">
    <name type="scientific">Amnimonas aquatica</name>
    <dbReference type="NCBI Taxonomy" id="2094561"/>
    <lineage>
        <taxon>Bacteria</taxon>
        <taxon>Pseudomonadati</taxon>
        <taxon>Pseudomonadota</taxon>
        <taxon>Gammaproteobacteria</taxon>
        <taxon>Moraxellales</taxon>
        <taxon>Moraxellaceae</taxon>
        <taxon>Amnimonas</taxon>
    </lineage>
</organism>
<dbReference type="RefSeq" id="WP_105190955.1">
    <property type="nucleotide sequence ID" value="NZ_PTQZ01000005.1"/>
</dbReference>
<dbReference type="InterPro" id="IPR051201">
    <property type="entry name" value="Chloro_Bact_Ser_Proteases"/>
</dbReference>
<dbReference type="Gene3D" id="2.40.10.120">
    <property type="match status" value="1"/>
</dbReference>
<dbReference type="InterPro" id="IPR001478">
    <property type="entry name" value="PDZ"/>
</dbReference>
<keyword evidence="3" id="KW-0378">Hydrolase</keyword>
<dbReference type="PROSITE" id="PS50106">
    <property type="entry name" value="PDZ"/>
    <property type="match status" value="1"/>
</dbReference>
<dbReference type="InterPro" id="IPR001940">
    <property type="entry name" value="Peptidase_S1C"/>
</dbReference>
<evidence type="ECO:0000313" key="6">
    <source>
        <dbReference type="EMBL" id="PQA52134.1"/>
    </source>
</evidence>
<evidence type="ECO:0000256" key="1">
    <source>
        <dbReference type="ARBA" id="ARBA00010541"/>
    </source>
</evidence>
<dbReference type="EMBL" id="PTQZ01000005">
    <property type="protein sequence ID" value="PQA52134.1"/>
    <property type="molecule type" value="Genomic_DNA"/>
</dbReference>
<dbReference type="Pfam" id="PF13180">
    <property type="entry name" value="PDZ_2"/>
    <property type="match status" value="1"/>
</dbReference>
<dbReference type="SMART" id="SM00228">
    <property type="entry name" value="PDZ"/>
    <property type="match status" value="1"/>
</dbReference>
<dbReference type="SUPFAM" id="SSF50494">
    <property type="entry name" value="Trypsin-like serine proteases"/>
    <property type="match status" value="1"/>
</dbReference>
<dbReference type="Proteomes" id="UP000243900">
    <property type="component" value="Unassembled WGS sequence"/>
</dbReference>
<dbReference type="PRINTS" id="PR00834">
    <property type="entry name" value="PROTEASES2C"/>
</dbReference>
<evidence type="ECO:0000259" key="5">
    <source>
        <dbReference type="PROSITE" id="PS50106"/>
    </source>
</evidence>
<proteinExistence type="inferred from homology"/>
<keyword evidence="2 6" id="KW-0645">Protease</keyword>
<dbReference type="PANTHER" id="PTHR43343">
    <property type="entry name" value="PEPTIDASE S12"/>
    <property type="match status" value="1"/>
</dbReference>
<keyword evidence="7" id="KW-1185">Reference proteome</keyword>
<comment type="caution">
    <text evidence="6">The sequence shown here is derived from an EMBL/GenBank/DDBJ whole genome shotgun (WGS) entry which is preliminary data.</text>
</comment>
<dbReference type="SUPFAM" id="SSF50156">
    <property type="entry name" value="PDZ domain-like"/>
    <property type="match status" value="1"/>
</dbReference>
<dbReference type="Gene3D" id="2.30.42.10">
    <property type="match status" value="1"/>
</dbReference>
<evidence type="ECO:0000256" key="3">
    <source>
        <dbReference type="ARBA" id="ARBA00022801"/>
    </source>
</evidence>
<evidence type="ECO:0000313" key="7">
    <source>
        <dbReference type="Proteomes" id="UP000243900"/>
    </source>
</evidence>
<dbReference type="InterPro" id="IPR036034">
    <property type="entry name" value="PDZ_sf"/>
</dbReference>
<dbReference type="PANTHER" id="PTHR43343:SF3">
    <property type="entry name" value="PROTEASE DO-LIKE 8, CHLOROPLASTIC"/>
    <property type="match status" value="1"/>
</dbReference>
<dbReference type="InterPro" id="IPR009003">
    <property type="entry name" value="Peptidase_S1_PA"/>
</dbReference>
<feature type="domain" description="PDZ" evidence="5">
    <location>
        <begin position="268"/>
        <end position="333"/>
    </location>
</feature>
<dbReference type="FunFam" id="2.40.10.10:FF:000001">
    <property type="entry name" value="Periplasmic serine protease DegS"/>
    <property type="match status" value="1"/>
</dbReference>
<protein>
    <submittedName>
        <fullName evidence="6">Serine protease</fullName>
    </submittedName>
</protein>
<sequence>MRVSTALPWIALAGVIGYVTWHDSWPGATTVTAPPSLAQEFSAPATGGPVSGPVSYAPAVARAAPAVVNIYTTQTVRQAYNPMLEQFFRFHGQPLPRERTAASLGSGVIVSADGYVLTNDHVVASADSIVVALNDGREVPAKVIGTDPDTDLAVLRIELDKLPVLPFKTSDSAVGDVVLAIGNPFGVGQTVTQGIISAIGRRGLGISTYEDFIQTDAAINPGNSGGALIDVSGNLIGVNSAIYSRSGGSLGIGFAIPAPLAKQVMAEIIATGRVVRGWLGVEIAAGADGDTPPSRRNPGKVQIAGVLPGGPGARGGLRAGDELVSVEGVAVTSADQVIGQIGVLKPGKVAEVVIRREGKEQTLKVEMGERPKQRSRQE</sequence>
<dbReference type="OrthoDB" id="9758917at2"/>
<dbReference type="Pfam" id="PF13365">
    <property type="entry name" value="Trypsin_2"/>
    <property type="match status" value="1"/>
</dbReference>
<name>A0A2P6AVB3_9GAMM</name>
<dbReference type="GO" id="GO:0004252">
    <property type="term" value="F:serine-type endopeptidase activity"/>
    <property type="evidence" value="ECO:0007669"/>
    <property type="project" value="InterPro"/>
</dbReference>
<keyword evidence="4" id="KW-0720">Serine protease</keyword>
<comment type="similarity">
    <text evidence="1">Belongs to the peptidase S1C family.</text>
</comment>
<evidence type="ECO:0000256" key="2">
    <source>
        <dbReference type="ARBA" id="ARBA00022670"/>
    </source>
</evidence>
<dbReference type="GO" id="GO:0006508">
    <property type="term" value="P:proteolysis"/>
    <property type="evidence" value="ECO:0007669"/>
    <property type="project" value="UniProtKB-KW"/>
</dbReference>
<dbReference type="AlphaFoldDB" id="A0A2P6AVB3"/>